<evidence type="ECO:0000313" key="1">
    <source>
        <dbReference type="EMBL" id="GIY30287.1"/>
    </source>
</evidence>
<comment type="caution">
    <text evidence="1">The sequence shown here is derived from an EMBL/GenBank/DDBJ whole genome shotgun (WGS) entry which is preliminary data.</text>
</comment>
<accession>A0AAV4SBS6</accession>
<sequence length="108" mass="11929">MSLASPPGICNESRFILSTDNESSLLLRTDNESCRFPRTDSESNLIPNLDNESSLIPGTDNESTLILSEKIFSADIPRHGSSYFPRDPSRKLDGVAAIKRKEKGIAIY</sequence>
<protein>
    <submittedName>
        <fullName evidence="1">Uncharacterized protein</fullName>
    </submittedName>
</protein>
<name>A0AAV4SBS6_CAEEX</name>
<dbReference type="EMBL" id="BPLR01009202">
    <property type="protein sequence ID" value="GIY30287.1"/>
    <property type="molecule type" value="Genomic_DNA"/>
</dbReference>
<keyword evidence="2" id="KW-1185">Reference proteome</keyword>
<dbReference type="AlphaFoldDB" id="A0AAV4SBS6"/>
<organism evidence="1 2">
    <name type="scientific">Caerostris extrusa</name>
    <name type="common">Bark spider</name>
    <name type="synonym">Caerostris bankana</name>
    <dbReference type="NCBI Taxonomy" id="172846"/>
    <lineage>
        <taxon>Eukaryota</taxon>
        <taxon>Metazoa</taxon>
        <taxon>Ecdysozoa</taxon>
        <taxon>Arthropoda</taxon>
        <taxon>Chelicerata</taxon>
        <taxon>Arachnida</taxon>
        <taxon>Araneae</taxon>
        <taxon>Araneomorphae</taxon>
        <taxon>Entelegynae</taxon>
        <taxon>Araneoidea</taxon>
        <taxon>Araneidae</taxon>
        <taxon>Caerostris</taxon>
    </lineage>
</organism>
<proteinExistence type="predicted"/>
<dbReference type="Proteomes" id="UP001054945">
    <property type="component" value="Unassembled WGS sequence"/>
</dbReference>
<gene>
    <name evidence="1" type="ORF">CEXT_530851</name>
</gene>
<reference evidence="1 2" key="1">
    <citation type="submission" date="2021-06" db="EMBL/GenBank/DDBJ databases">
        <title>Caerostris extrusa draft genome.</title>
        <authorList>
            <person name="Kono N."/>
            <person name="Arakawa K."/>
        </authorList>
    </citation>
    <scope>NUCLEOTIDE SEQUENCE [LARGE SCALE GENOMIC DNA]</scope>
</reference>
<evidence type="ECO:0000313" key="2">
    <source>
        <dbReference type="Proteomes" id="UP001054945"/>
    </source>
</evidence>